<proteinExistence type="predicted"/>
<accession>A0A8X6FWP6</accession>
<name>A0A8X6FWP6_TRICU</name>
<evidence type="ECO:0000256" key="1">
    <source>
        <dbReference type="SAM" id="MobiDB-lite"/>
    </source>
</evidence>
<dbReference type="Proteomes" id="UP000887116">
    <property type="component" value="Unassembled WGS sequence"/>
</dbReference>
<dbReference type="OrthoDB" id="6435240at2759"/>
<sequence length="103" mass="11680">MFKQRVCFKNGRYEVELPWKRDSNVLSDNLNLAKRRLGSLVINVQSDKVLHSEYCKVLKDCLAEGIIEEVTNPFISTNNPSVVSSPPSDNKKRISRNETANSV</sequence>
<feature type="region of interest" description="Disordered" evidence="1">
    <location>
        <begin position="78"/>
        <end position="103"/>
    </location>
</feature>
<protein>
    <submittedName>
        <fullName evidence="2">Uncharacterized protein LOC102076250</fullName>
    </submittedName>
</protein>
<reference evidence="2" key="1">
    <citation type="submission" date="2020-07" db="EMBL/GenBank/DDBJ databases">
        <title>Multicomponent nature underlies the extraordinary mechanical properties of spider dragline silk.</title>
        <authorList>
            <person name="Kono N."/>
            <person name="Nakamura H."/>
            <person name="Mori M."/>
            <person name="Yoshida Y."/>
            <person name="Ohtoshi R."/>
            <person name="Malay A.D."/>
            <person name="Moran D.A.P."/>
            <person name="Tomita M."/>
            <person name="Numata K."/>
            <person name="Arakawa K."/>
        </authorList>
    </citation>
    <scope>NUCLEOTIDE SEQUENCE</scope>
</reference>
<evidence type="ECO:0000313" key="2">
    <source>
        <dbReference type="EMBL" id="GFQ88994.1"/>
    </source>
</evidence>
<dbReference type="AlphaFoldDB" id="A0A8X6FWP6"/>
<dbReference type="EMBL" id="BMAO01003599">
    <property type="protein sequence ID" value="GFQ88994.1"/>
    <property type="molecule type" value="Genomic_DNA"/>
</dbReference>
<gene>
    <name evidence="2" type="ORF">TNCT_458111</name>
</gene>
<keyword evidence="3" id="KW-1185">Reference proteome</keyword>
<comment type="caution">
    <text evidence="2">The sequence shown here is derived from an EMBL/GenBank/DDBJ whole genome shotgun (WGS) entry which is preliminary data.</text>
</comment>
<organism evidence="2 3">
    <name type="scientific">Trichonephila clavata</name>
    <name type="common">Joro spider</name>
    <name type="synonym">Nephila clavata</name>
    <dbReference type="NCBI Taxonomy" id="2740835"/>
    <lineage>
        <taxon>Eukaryota</taxon>
        <taxon>Metazoa</taxon>
        <taxon>Ecdysozoa</taxon>
        <taxon>Arthropoda</taxon>
        <taxon>Chelicerata</taxon>
        <taxon>Arachnida</taxon>
        <taxon>Araneae</taxon>
        <taxon>Araneomorphae</taxon>
        <taxon>Entelegynae</taxon>
        <taxon>Araneoidea</taxon>
        <taxon>Nephilidae</taxon>
        <taxon>Trichonephila</taxon>
    </lineage>
</organism>
<evidence type="ECO:0000313" key="3">
    <source>
        <dbReference type="Proteomes" id="UP000887116"/>
    </source>
</evidence>